<keyword evidence="1" id="KW-0285">Flavoprotein</keyword>
<keyword evidence="2" id="KW-0288">FMN</keyword>
<gene>
    <name evidence="4" type="ORF">EV210_103185</name>
</gene>
<dbReference type="Gene3D" id="3.40.50.360">
    <property type="match status" value="1"/>
</dbReference>
<reference evidence="4 5" key="1">
    <citation type="submission" date="2019-03" db="EMBL/GenBank/DDBJ databases">
        <title>Genomic Encyclopedia of Type Strains, Phase IV (KMG-IV): sequencing the most valuable type-strain genomes for metagenomic binning, comparative biology and taxonomic classification.</title>
        <authorList>
            <person name="Goeker M."/>
        </authorList>
    </citation>
    <scope>NUCLEOTIDE SEQUENCE [LARGE SCALE GENOMIC DNA]</scope>
    <source>
        <strain evidence="4 5">DSM 15969</strain>
    </source>
</reference>
<dbReference type="EMBL" id="SLUI01000003">
    <property type="protein sequence ID" value="TCL38706.1"/>
    <property type="molecule type" value="Genomic_DNA"/>
</dbReference>
<dbReference type="SUPFAM" id="SSF52218">
    <property type="entry name" value="Flavoproteins"/>
    <property type="match status" value="1"/>
</dbReference>
<dbReference type="GO" id="GO:0016491">
    <property type="term" value="F:oxidoreductase activity"/>
    <property type="evidence" value="ECO:0007669"/>
    <property type="project" value="InterPro"/>
</dbReference>
<feature type="domain" description="NADPH-dependent FMN reductase-like" evidence="3">
    <location>
        <begin position="4"/>
        <end position="127"/>
    </location>
</feature>
<evidence type="ECO:0000256" key="2">
    <source>
        <dbReference type="ARBA" id="ARBA00022643"/>
    </source>
</evidence>
<dbReference type="InterPro" id="IPR029039">
    <property type="entry name" value="Flavoprotein-like_sf"/>
</dbReference>
<accession>A0A4R1PZW0</accession>
<evidence type="ECO:0000313" key="4">
    <source>
        <dbReference type="EMBL" id="TCL38706.1"/>
    </source>
</evidence>
<dbReference type="InterPro" id="IPR005025">
    <property type="entry name" value="FMN_Rdtase-like_dom"/>
</dbReference>
<organism evidence="4 5">
    <name type="scientific">Anaerospora hongkongensis</name>
    <dbReference type="NCBI Taxonomy" id="244830"/>
    <lineage>
        <taxon>Bacteria</taxon>
        <taxon>Bacillati</taxon>
        <taxon>Bacillota</taxon>
        <taxon>Negativicutes</taxon>
        <taxon>Selenomonadales</taxon>
        <taxon>Sporomusaceae</taxon>
        <taxon>Anaerospora</taxon>
    </lineage>
</organism>
<name>A0A4R1PZW0_9FIRM</name>
<evidence type="ECO:0000256" key="1">
    <source>
        <dbReference type="ARBA" id="ARBA00022630"/>
    </source>
</evidence>
<evidence type="ECO:0000313" key="5">
    <source>
        <dbReference type="Proteomes" id="UP000295063"/>
    </source>
</evidence>
<dbReference type="AlphaFoldDB" id="A0A4R1PZW0"/>
<evidence type="ECO:0000259" key="3">
    <source>
        <dbReference type="Pfam" id="PF03358"/>
    </source>
</evidence>
<comment type="caution">
    <text evidence="4">The sequence shown here is derived from an EMBL/GenBank/DDBJ whole genome shotgun (WGS) entry which is preliminary data.</text>
</comment>
<proteinExistence type="predicted"/>
<dbReference type="Pfam" id="PF03358">
    <property type="entry name" value="FMN_red"/>
    <property type="match status" value="1"/>
</dbReference>
<sequence>MAKNILVLTGSPRRGGNTDKLAEAFMTGARQAGHKVTIYATANKTIKGCIDCKHCFQKGQACSIPDDFSELAPLLEQADMLVLATPMYWFSFPVQLKAAIDKFYAFLIGGKEWKIKECALLVSGGDADEAKFAGIVASYKLIAEYLHWQDRGVVIVPGLHDKEDVLQTDGLIRAEALGKSISGEEKSLSR</sequence>
<dbReference type="InterPro" id="IPR051796">
    <property type="entry name" value="ISF_SsuE-like"/>
</dbReference>
<dbReference type="RefSeq" id="WP_132076876.1">
    <property type="nucleotide sequence ID" value="NZ_SLUI01000003.1"/>
</dbReference>
<dbReference type="PANTHER" id="PTHR43278:SF2">
    <property type="entry name" value="IRON-SULFUR FLAVOPROTEIN"/>
    <property type="match status" value="1"/>
</dbReference>
<dbReference type="OrthoDB" id="9805976at2"/>
<keyword evidence="5" id="KW-1185">Reference proteome</keyword>
<protein>
    <submittedName>
        <fullName evidence="4">NADPH-dependent FMN reductase</fullName>
    </submittedName>
</protein>
<dbReference type="Proteomes" id="UP000295063">
    <property type="component" value="Unassembled WGS sequence"/>
</dbReference>
<dbReference type="PANTHER" id="PTHR43278">
    <property type="entry name" value="NAD(P)H-DEPENDENT FMN-CONTAINING OXIDOREDUCTASE YWQN-RELATED"/>
    <property type="match status" value="1"/>
</dbReference>